<evidence type="ECO:0000259" key="4">
    <source>
        <dbReference type="Pfam" id="PF00656"/>
    </source>
</evidence>
<dbReference type="EMBL" id="JADNYJ010000192">
    <property type="protein sequence ID" value="KAF8875734.1"/>
    <property type="molecule type" value="Genomic_DNA"/>
</dbReference>
<evidence type="ECO:0000256" key="3">
    <source>
        <dbReference type="ARBA" id="ARBA00022807"/>
    </source>
</evidence>
<evidence type="ECO:0000313" key="5">
    <source>
        <dbReference type="EMBL" id="KAF8875734.1"/>
    </source>
</evidence>
<evidence type="ECO:0000256" key="2">
    <source>
        <dbReference type="ARBA" id="ARBA00022703"/>
    </source>
</evidence>
<dbReference type="Gene3D" id="3.40.50.1460">
    <property type="match status" value="1"/>
</dbReference>
<dbReference type="GO" id="GO:0006915">
    <property type="term" value="P:apoptotic process"/>
    <property type="evidence" value="ECO:0007669"/>
    <property type="project" value="UniProtKB-KW"/>
</dbReference>
<dbReference type="GO" id="GO:0005737">
    <property type="term" value="C:cytoplasm"/>
    <property type="evidence" value="ECO:0007669"/>
    <property type="project" value="TreeGrafter"/>
</dbReference>
<dbReference type="GO" id="GO:0004197">
    <property type="term" value="F:cysteine-type endopeptidase activity"/>
    <property type="evidence" value="ECO:0007669"/>
    <property type="project" value="InterPro"/>
</dbReference>
<protein>
    <submittedName>
        <fullName evidence="5">Caspase domain-containing protein</fullName>
    </submittedName>
</protein>
<comment type="similarity">
    <text evidence="1">Belongs to the peptidase C14B family.</text>
</comment>
<dbReference type="SUPFAM" id="SSF52129">
    <property type="entry name" value="Caspase-like"/>
    <property type="match status" value="1"/>
</dbReference>
<gene>
    <name evidence="5" type="ORF">CPB84DRAFT_1853192</name>
</gene>
<accession>A0A9P5TFT3</accession>
<reference evidence="5" key="1">
    <citation type="submission" date="2020-11" db="EMBL/GenBank/DDBJ databases">
        <authorList>
            <consortium name="DOE Joint Genome Institute"/>
            <person name="Ahrendt S."/>
            <person name="Riley R."/>
            <person name="Andreopoulos W."/>
            <person name="LaButti K."/>
            <person name="Pangilinan J."/>
            <person name="Ruiz-duenas F.J."/>
            <person name="Barrasa J.M."/>
            <person name="Sanchez-Garcia M."/>
            <person name="Camarero S."/>
            <person name="Miyauchi S."/>
            <person name="Serrano A."/>
            <person name="Linde D."/>
            <person name="Babiker R."/>
            <person name="Drula E."/>
            <person name="Ayuso-Fernandez I."/>
            <person name="Pacheco R."/>
            <person name="Padilla G."/>
            <person name="Ferreira P."/>
            <person name="Barriuso J."/>
            <person name="Kellner H."/>
            <person name="Castanera R."/>
            <person name="Alfaro M."/>
            <person name="Ramirez L."/>
            <person name="Pisabarro A.G."/>
            <person name="Kuo A."/>
            <person name="Tritt A."/>
            <person name="Lipzen A."/>
            <person name="He G."/>
            <person name="Yan M."/>
            <person name="Ng V."/>
            <person name="Cullen D."/>
            <person name="Martin F."/>
            <person name="Rosso M.-N."/>
            <person name="Henrissat B."/>
            <person name="Hibbett D."/>
            <person name="Martinez A.T."/>
            <person name="Grigoriev I.V."/>
        </authorList>
    </citation>
    <scope>NUCLEOTIDE SEQUENCE</scope>
    <source>
        <strain evidence="5">AH 44721</strain>
    </source>
</reference>
<dbReference type="PANTHER" id="PTHR48104:SF30">
    <property type="entry name" value="METACASPASE-1"/>
    <property type="match status" value="1"/>
</dbReference>
<keyword evidence="3" id="KW-0378">Hydrolase</keyword>
<proteinExistence type="inferred from homology"/>
<sequence>MSVAHFPSPAPSAFLIPRLFALIIGINRYKVKQFSTLHGAEPDALAFRSYLENDLHVPADQIKVLLNEHATRSNIVAALEGMATNPLILTDDPIVIFYAGHGTELAEGVNPGVKIQMLVPYDFSSEPGEEIATITDRQIERLIGSIAAQKGDNITVILDCCHSASGTRDIGNNPSTTIVRSIEIEGPIDANLRQRISRDANLQEVEGKPTEPRRKGTIDHYRPAGLQSHMLIAACGASEQAKEINGHGNFSVALLKLFKTHSPDKLRYCDILTQMDAIQGQNPQCEGKNQHRILFNAKVAAPARTFRVNFGERTLQGHISITVEAGSAHGVTEGAEFSIYSESDLRFEKRLTLGTVKSVAAFTSTLNDLPYPGVNPCIAIQTKAGQKEDVRLFVPQGNSFFTVFESVRNDHNNHKYDLHNITLVADQSIAHLKATMKGADVQFEIADERVTRYGFTQQFKTVDIVDSDRVGWTFSRIAHFYRELNKANSNSKLTSLVRLEFYELEENDDDDLVAFGKNLCNSGTIDVDVNEEIPYGIKLVNESNFDLYPYLFWFDNTDLSIKDCYLSPALPNLSYKQDSPLPRQDNGVNGELTIGYGFGGGREPFCFSLKDGQHLDVSFFKLFISTKPIDFSYISQTSPFDIDRGLGQYRPRPKAERWDTILIPVVQRRAPLNENKE</sequence>
<dbReference type="InterPro" id="IPR050452">
    <property type="entry name" value="Metacaspase"/>
</dbReference>
<comment type="caution">
    <text evidence="5">The sequence shown here is derived from an EMBL/GenBank/DDBJ whole genome shotgun (WGS) entry which is preliminary data.</text>
</comment>
<dbReference type="AlphaFoldDB" id="A0A9P5TFT3"/>
<dbReference type="OrthoDB" id="3223806at2759"/>
<dbReference type="InterPro" id="IPR011600">
    <property type="entry name" value="Pept_C14_caspase"/>
</dbReference>
<dbReference type="Pfam" id="PF00656">
    <property type="entry name" value="Peptidase_C14"/>
    <property type="match status" value="1"/>
</dbReference>
<evidence type="ECO:0000256" key="1">
    <source>
        <dbReference type="ARBA" id="ARBA00009005"/>
    </source>
</evidence>
<feature type="domain" description="Peptidase C14 caspase" evidence="4">
    <location>
        <begin position="20"/>
        <end position="276"/>
    </location>
</feature>
<dbReference type="InterPro" id="IPR029030">
    <property type="entry name" value="Caspase-like_dom_sf"/>
</dbReference>
<name>A0A9P5TFT3_GYMJU</name>
<dbReference type="PANTHER" id="PTHR48104">
    <property type="entry name" value="METACASPASE-4"/>
    <property type="match status" value="1"/>
</dbReference>
<evidence type="ECO:0000313" key="6">
    <source>
        <dbReference type="Proteomes" id="UP000724874"/>
    </source>
</evidence>
<keyword evidence="6" id="KW-1185">Reference proteome</keyword>
<keyword evidence="3" id="KW-0645">Protease</keyword>
<keyword evidence="2" id="KW-0053">Apoptosis</keyword>
<keyword evidence="3" id="KW-0788">Thiol protease</keyword>
<dbReference type="Proteomes" id="UP000724874">
    <property type="component" value="Unassembled WGS sequence"/>
</dbReference>
<organism evidence="5 6">
    <name type="scientific">Gymnopilus junonius</name>
    <name type="common">Spectacular rustgill mushroom</name>
    <name type="synonym">Gymnopilus spectabilis subsp. junonius</name>
    <dbReference type="NCBI Taxonomy" id="109634"/>
    <lineage>
        <taxon>Eukaryota</taxon>
        <taxon>Fungi</taxon>
        <taxon>Dikarya</taxon>
        <taxon>Basidiomycota</taxon>
        <taxon>Agaricomycotina</taxon>
        <taxon>Agaricomycetes</taxon>
        <taxon>Agaricomycetidae</taxon>
        <taxon>Agaricales</taxon>
        <taxon>Agaricineae</taxon>
        <taxon>Hymenogastraceae</taxon>
        <taxon>Gymnopilus</taxon>
    </lineage>
</organism>
<dbReference type="GO" id="GO:0006508">
    <property type="term" value="P:proteolysis"/>
    <property type="evidence" value="ECO:0007669"/>
    <property type="project" value="InterPro"/>
</dbReference>